<dbReference type="EMBL" id="WNWS01000575">
    <property type="protein sequence ID" value="KAE9965646.1"/>
    <property type="molecule type" value="Genomic_DNA"/>
</dbReference>
<reference evidence="1 3" key="1">
    <citation type="submission" date="2019-11" db="EMBL/GenBank/DDBJ databases">
        <title>Venturia inaequalis Genome Resource.</title>
        <authorList>
            <person name="Lichtner F.J."/>
        </authorList>
    </citation>
    <scope>NUCLEOTIDE SEQUENCE [LARGE SCALE GENOMIC DNA]</scope>
    <source>
        <strain evidence="2 4">120213</strain>
        <strain evidence="1">Bline_iso_100314</strain>
    </source>
</reference>
<dbReference type="Proteomes" id="UP000433883">
    <property type="component" value="Unassembled WGS sequence"/>
</dbReference>
<protein>
    <submittedName>
        <fullName evidence="1">Uncharacterized protein</fullName>
    </submittedName>
</protein>
<dbReference type="AlphaFoldDB" id="A0A8H3YK40"/>
<accession>A0A8H3YK40</accession>
<dbReference type="EMBL" id="WNWQ01000832">
    <property type="protein sequence ID" value="KAE9963490.1"/>
    <property type="molecule type" value="Genomic_DNA"/>
</dbReference>
<dbReference type="Proteomes" id="UP000447873">
    <property type="component" value="Unassembled WGS sequence"/>
</dbReference>
<name>A0A8H3YK40_VENIN</name>
<evidence type="ECO:0000313" key="4">
    <source>
        <dbReference type="Proteomes" id="UP000447873"/>
    </source>
</evidence>
<gene>
    <name evidence="1" type="ORF">BLS_009242</name>
    <name evidence="2" type="ORF">EG328_009500</name>
</gene>
<evidence type="ECO:0000313" key="3">
    <source>
        <dbReference type="Proteomes" id="UP000433883"/>
    </source>
</evidence>
<organism evidence="1 3">
    <name type="scientific">Venturia inaequalis</name>
    <name type="common">Apple scab fungus</name>
    <dbReference type="NCBI Taxonomy" id="5025"/>
    <lineage>
        <taxon>Eukaryota</taxon>
        <taxon>Fungi</taxon>
        <taxon>Dikarya</taxon>
        <taxon>Ascomycota</taxon>
        <taxon>Pezizomycotina</taxon>
        <taxon>Dothideomycetes</taxon>
        <taxon>Pleosporomycetidae</taxon>
        <taxon>Venturiales</taxon>
        <taxon>Venturiaceae</taxon>
        <taxon>Venturia</taxon>
    </lineage>
</organism>
<sequence length="165" mass="17868">MNQVTFSSPTSRGRNSALSLVYSSTIAASFFPSISSSAGLAVNQAATSILFNIALSLNLSALKLFAGQPLNLDGKFDIRCSRSRAGYASNRMRASDKDTAYQRQDPKAKPMLEPMMKGRAAVPVNVAENMAKTMPNMAAVVVPAIMLRNMLWTGKDELSRMHYDG</sequence>
<evidence type="ECO:0000313" key="1">
    <source>
        <dbReference type="EMBL" id="KAE9963490.1"/>
    </source>
</evidence>
<comment type="caution">
    <text evidence="1">The sequence shown here is derived from an EMBL/GenBank/DDBJ whole genome shotgun (WGS) entry which is preliminary data.</text>
</comment>
<proteinExistence type="predicted"/>
<evidence type="ECO:0000313" key="2">
    <source>
        <dbReference type="EMBL" id="KAE9965646.1"/>
    </source>
</evidence>